<dbReference type="RefSeq" id="WP_346762177.1">
    <property type="nucleotide sequence ID" value="NZ_JAUJEB010000011.1"/>
</dbReference>
<dbReference type="Proteomes" id="UP001172083">
    <property type="component" value="Unassembled WGS sequence"/>
</dbReference>
<evidence type="ECO:0000313" key="7">
    <source>
        <dbReference type="EMBL" id="MDN5216840.1"/>
    </source>
</evidence>
<evidence type="ECO:0000256" key="3">
    <source>
        <dbReference type="ARBA" id="ARBA00022801"/>
    </source>
</evidence>
<gene>
    <name evidence="7" type="ORF">QQ020_32515</name>
</gene>
<dbReference type="Gene3D" id="3.30.1120.10">
    <property type="match status" value="1"/>
</dbReference>
<dbReference type="EMBL" id="JAUJEB010000011">
    <property type="protein sequence ID" value="MDN5216840.1"/>
    <property type="molecule type" value="Genomic_DNA"/>
</dbReference>
<dbReference type="PANTHER" id="PTHR42693:SF53">
    <property type="entry name" value="ENDO-4-O-SULFATASE"/>
    <property type="match status" value="1"/>
</dbReference>
<dbReference type="InterPro" id="IPR024607">
    <property type="entry name" value="Sulfatase_CS"/>
</dbReference>
<keyword evidence="3" id="KW-0378">Hydrolase</keyword>
<dbReference type="Pfam" id="PF14707">
    <property type="entry name" value="Sulfatase_C"/>
    <property type="match status" value="1"/>
</dbReference>
<sequence length="485" mass="54101">MKNIYLLKYSWIIAFLIVSSCITKDNAPPNVVIIFTDDQGYADVGTFGAEGFSTPNLDAMAANGMKFTDFYVASSVCSPSRAALLTGCYPQRVGIPGVLFPERQNTEWNPDQRNTKTGLHQDEITIAEMLKEKGYATGAFGKWHLGHHRQFLPLQQGFDEYFGLPYSNDMRPSKRKGKTPYPELPLMSGNKVHRYMEEDQSMLTTVYTEHAVDFIKRNKDQPFFVYLAHSMPHIPLYVSEKFKGYSEKGIYGDVIEEIDWSVGQINKVLTDLGLEENTLVVFATDNGPWLIFGDHGGSAYPLREGKMTSFEGGQRVPCLMKWPKTIPAGSICGEIASTMDLLPTIAEISGAPLPSHKIDGHSIVGLISGKKDARSPTEAFYYYRGWNLEAVRVGKWKLHLPHEYHRVIVSEEGNIHGRKGIKSKIELSLFDLSNDIGEKHNIAAGNADIVNALLAKIGEMKQELGTTEKEGAGKRDCGWQINPEQ</sequence>
<keyword evidence="2" id="KW-0479">Metal-binding</keyword>
<evidence type="ECO:0000256" key="4">
    <source>
        <dbReference type="ARBA" id="ARBA00022837"/>
    </source>
</evidence>
<dbReference type="PROSITE" id="PS00523">
    <property type="entry name" value="SULFATASE_1"/>
    <property type="match status" value="1"/>
</dbReference>
<evidence type="ECO:0000313" key="8">
    <source>
        <dbReference type="Proteomes" id="UP001172083"/>
    </source>
</evidence>
<reference evidence="7" key="1">
    <citation type="submission" date="2023-06" db="EMBL/GenBank/DDBJ databases">
        <title>Genomic of Agaribacillus aureum.</title>
        <authorList>
            <person name="Wang G."/>
        </authorList>
    </citation>
    <scope>NUCLEOTIDE SEQUENCE</scope>
    <source>
        <strain evidence="7">BMA12</strain>
    </source>
</reference>
<dbReference type="InterPro" id="IPR017850">
    <property type="entry name" value="Alkaline_phosphatase_core_sf"/>
</dbReference>
<proteinExistence type="inferred from homology"/>
<comment type="caution">
    <text evidence="7">The sequence shown here is derived from an EMBL/GenBank/DDBJ whole genome shotgun (WGS) entry which is preliminary data.</text>
</comment>
<evidence type="ECO:0000256" key="5">
    <source>
        <dbReference type="SAM" id="MobiDB-lite"/>
    </source>
</evidence>
<name>A0ABT8LGA5_9BACT</name>
<dbReference type="Pfam" id="PF00884">
    <property type="entry name" value="Sulfatase"/>
    <property type="match status" value="1"/>
</dbReference>
<dbReference type="Gene3D" id="3.40.720.10">
    <property type="entry name" value="Alkaline Phosphatase, subunit A"/>
    <property type="match status" value="1"/>
</dbReference>
<feature type="region of interest" description="Disordered" evidence="5">
    <location>
        <begin position="466"/>
        <end position="485"/>
    </location>
</feature>
<dbReference type="SUPFAM" id="SSF53649">
    <property type="entry name" value="Alkaline phosphatase-like"/>
    <property type="match status" value="1"/>
</dbReference>
<comment type="similarity">
    <text evidence="1">Belongs to the sulfatase family.</text>
</comment>
<protein>
    <submittedName>
        <fullName evidence="7">Sulfatase</fullName>
    </submittedName>
</protein>
<keyword evidence="4" id="KW-0106">Calcium</keyword>
<dbReference type="PANTHER" id="PTHR42693">
    <property type="entry name" value="ARYLSULFATASE FAMILY MEMBER"/>
    <property type="match status" value="1"/>
</dbReference>
<dbReference type="PROSITE" id="PS51257">
    <property type="entry name" value="PROKAR_LIPOPROTEIN"/>
    <property type="match status" value="1"/>
</dbReference>
<feature type="compositionally biased region" description="Basic and acidic residues" evidence="5">
    <location>
        <begin position="466"/>
        <end position="477"/>
    </location>
</feature>
<accession>A0ABT8LGA5</accession>
<dbReference type="InterPro" id="IPR050738">
    <property type="entry name" value="Sulfatase"/>
</dbReference>
<dbReference type="InterPro" id="IPR000917">
    <property type="entry name" value="Sulfatase_N"/>
</dbReference>
<keyword evidence="8" id="KW-1185">Reference proteome</keyword>
<evidence type="ECO:0000256" key="1">
    <source>
        <dbReference type="ARBA" id="ARBA00008779"/>
    </source>
</evidence>
<evidence type="ECO:0000259" key="6">
    <source>
        <dbReference type="Pfam" id="PF00884"/>
    </source>
</evidence>
<feature type="domain" description="Sulfatase N-terminal" evidence="6">
    <location>
        <begin position="29"/>
        <end position="350"/>
    </location>
</feature>
<dbReference type="CDD" id="cd16026">
    <property type="entry name" value="GALNS_like"/>
    <property type="match status" value="1"/>
</dbReference>
<evidence type="ECO:0000256" key="2">
    <source>
        <dbReference type="ARBA" id="ARBA00022723"/>
    </source>
</evidence>
<organism evidence="7 8">
    <name type="scientific">Agaribacillus aureus</name>
    <dbReference type="NCBI Taxonomy" id="3051825"/>
    <lineage>
        <taxon>Bacteria</taxon>
        <taxon>Pseudomonadati</taxon>
        <taxon>Bacteroidota</taxon>
        <taxon>Cytophagia</taxon>
        <taxon>Cytophagales</taxon>
        <taxon>Splendidivirgaceae</taxon>
        <taxon>Agaribacillus</taxon>
    </lineage>
</organism>